<dbReference type="SUPFAM" id="SSF161111">
    <property type="entry name" value="Cation efflux protein transmembrane domain-like"/>
    <property type="match status" value="1"/>
</dbReference>
<keyword evidence="7" id="KW-0808">Transferase</keyword>
<dbReference type="InterPro" id="IPR058533">
    <property type="entry name" value="Cation_efflux_TM"/>
</dbReference>
<feature type="region of interest" description="Disordered" evidence="15">
    <location>
        <begin position="354"/>
        <end position="394"/>
    </location>
</feature>
<dbReference type="InterPro" id="IPR018485">
    <property type="entry name" value="FGGY_C"/>
</dbReference>
<dbReference type="Gene3D" id="1.20.1510.10">
    <property type="entry name" value="Cation efflux protein transmembrane domain"/>
    <property type="match status" value="1"/>
</dbReference>
<name>A0A8H7B4N3_9PLEO</name>
<evidence type="ECO:0000256" key="3">
    <source>
        <dbReference type="ARBA" id="ARBA00009156"/>
    </source>
</evidence>
<gene>
    <name evidence="20" type="ORF">GT037_004257</name>
</gene>
<keyword evidence="6" id="KW-0859">Xylose metabolism</keyword>
<dbReference type="Proteomes" id="UP000596902">
    <property type="component" value="Unassembled WGS sequence"/>
</dbReference>
<evidence type="ECO:0000256" key="11">
    <source>
        <dbReference type="ARBA" id="ARBA00023065"/>
    </source>
</evidence>
<feature type="domain" description="Carbohydrate kinase FGGY C-terminal" evidence="19">
    <location>
        <begin position="745"/>
        <end position="965"/>
    </location>
</feature>
<dbReference type="FunFam" id="3.30.420.40:FF:000118">
    <property type="entry name" value="Xylulose kinase 2"/>
    <property type="match status" value="1"/>
</dbReference>
<feature type="transmembrane region" description="Helical" evidence="16">
    <location>
        <begin position="106"/>
        <end position="130"/>
    </location>
</feature>
<dbReference type="GO" id="GO:0042732">
    <property type="term" value="P:D-xylose metabolic process"/>
    <property type="evidence" value="ECO:0007669"/>
    <property type="project" value="UniProtKB-KW"/>
</dbReference>
<comment type="catalytic activity">
    <reaction evidence="14">
        <text>D-xylulose + ATP = D-xylulose 5-phosphate + ADP + H(+)</text>
        <dbReference type="Rhea" id="RHEA:10964"/>
        <dbReference type="ChEBI" id="CHEBI:15378"/>
        <dbReference type="ChEBI" id="CHEBI:17140"/>
        <dbReference type="ChEBI" id="CHEBI:30616"/>
        <dbReference type="ChEBI" id="CHEBI:57737"/>
        <dbReference type="ChEBI" id="CHEBI:456216"/>
        <dbReference type="EC" id="2.7.1.17"/>
    </reaction>
</comment>
<dbReference type="SUPFAM" id="SSF53067">
    <property type="entry name" value="Actin-like ATPase domain"/>
    <property type="match status" value="2"/>
</dbReference>
<dbReference type="CDD" id="cd07776">
    <property type="entry name" value="ASKHA_NBD_FGGY_SpXK-like"/>
    <property type="match status" value="1"/>
</dbReference>
<dbReference type="InterPro" id="IPR036837">
    <property type="entry name" value="Cation_efflux_CTD_sf"/>
</dbReference>
<evidence type="ECO:0000256" key="4">
    <source>
        <dbReference type="ARBA" id="ARBA00012038"/>
    </source>
</evidence>
<proteinExistence type="inferred from homology"/>
<evidence type="ECO:0000259" key="18">
    <source>
        <dbReference type="Pfam" id="PF01545"/>
    </source>
</evidence>
<evidence type="ECO:0000256" key="7">
    <source>
        <dbReference type="ARBA" id="ARBA00022679"/>
    </source>
</evidence>
<reference evidence="20" key="2">
    <citation type="submission" date="2020-08" db="EMBL/GenBank/DDBJ databases">
        <title>Draft Genome Sequence of Cumin Blight Pathogen Alternaria burnsii.</title>
        <authorList>
            <person name="Feng Z."/>
        </authorList>
    </citation>
    <scope>NUCLEOTIDE SEQUENCE</scope>
    <source>
        <strain evidence="20">CBS107.38</strain>
    </source>
</reference>
<keyword evidence="21" id="KW-1185">Reference proteome</keyword>
<feature type="region of interest" description="Disordered" evidence="15">
    <location>
        <begin position="1"/>
        <end position="23"/>
    </location>
</feature>
<evidence type="ECO:0000256" key="6">
    <source>
        <dbReference type="ARBA" id="ARBA00022629"/>
    </source>
</evidence>
<evidence type="ECO:0000256" key="9">
    <source>
        <dbReference type="ARBA" id="ARBA00022777"/>
    </source>
</evidence>
<evidence type="ECO:0000256" key="10">
    <source>
        <dbReference type="ARBA" id="ARBA00022989"/>
    </source>
</evidence>
<keyword evidence="9 20" id="KW-0418">Kinase</keyword>
<dbReference type="RefSeq" id="XP_038787576.1">
    <property type="nucleotide sequence ID" value="XM_038929304.1"/>
</dbReference>
<comment type="caution">
    <text evidence="20">The sequence shown here is derived from an EMBL/GenBank/DDBJ whole genome shotgun (WGS) entry which is preliminary data.</text>
</comment>
<organism evidence="20 21">
    <name type="scientific">Alternaria burnsii</name>
    <dbReference type="NCBI Taxonomy" id="1187904"/>
    <lineage>
        <taxon>Eukaryota</taxon>
        <taxon>Fungi</taxon>
        <taxon>Dikarya</taxon>
        <taxon>Ascomycota</taxon>
        <taxon>Pezizomycotina</taxon>
        <taxon>Dothideomycetes</taxon>
        <taxon>Pleosporomycetidae</taxon>
        <taxon>Pleosporales</taxon>
        <taxon>Pleosporineae</taxon>
        <taxon>Pleosporaceae</taxon>
        <taxon>Alternaria</taxon>
        <taxon>Alternaria sect. Alternaria</taxon>
    </lineage>
</organism>
<evidence type="ECO:0000259" key="19">
    <source>
        <dbReference type="Pfam" id="PF02782"/>
    </source>
</evidence>
<comment type="function">
    <text evidence="13">Highly specific D-xylulose kinase which participates in the catabolism of xylose. Xylose is a major component of hemicelluloses such as xylan. Most fungi utilize D-xylose via three enzymatic reactions, xylose reductase (XR), xylitol dehydrogenase (XDH), and xylulokinase, to form xylulose 5-phosphate, which enters pentose phosphate pathway.</text>
</comment>
<keyword evidence="5" id="KW-0813">Transport</keyword>
<keyword evidence="8 16" id="KW-0812">Transmembrane</keyword>
<evidence type="ECO:0000256" key="5">
    <source>
        <dbReference type="ARBA" id="ARBA00022448"/>
    </source>
</evidence>
<dbReference type="InterPro" id="IPR002524">
    <property type="entry name" value="Cation_efflux"/>
</dbReference>
<dbReference type="EMBL" id="JAAABM010000005">
    <property type="protein sequence ID" value="KAF7677398.1"/>
    <property type="molecule type" value="Genomic_DNA"/>
</dbReference>
<evidence type="ECO:0000256" key="15">
    <source>
        <dbReference type="SAM" id="MobiDB-lite"/>
    </source>
</evidence>
<dbReference type="GeneID" id="62202482"/>
<feature type="compositionally biased region" description="Basic and acidic residues" evidence="15">
    <location>
        <begin position="1"/>
        <end position="12"/>
    </location>
</feature>
<accession>A0A8H7B4N3</accession>
<dbReference type="FunFam" id="1.20.1510.10:FF:000013">
    <property type="entry name" value="Cation efflux family protein"/>
    <property type="match status" value="1"/>
</dbReference>
<evidence type="ECO:0000256" key="1">
    <source>
        <dbReference type="ARBA" id="ARBA00004141"/>
    </source>
</evidence>
<evidence type="ECO:0000256" key="2">
    <source>
        <dbReference type="ARBA" id="ARBA00008873"/>
    </source>
</evidence>
<protein>
    <recommendedName>
        <fullName evidence="4">xylulokinase</fullName>
        <ecNumber evidence="4">2.7.1.17</ecNumber>
    </recommendedName>
</protein>
<dbReference type="InterPro" id="IPR018484">
    <property type="entry name" value="FGGY_N"/>
</dbReference>
<keyword evidence="12 16" id="KW-0472">Membrane</keyword>
<keyword evidence="10 16" id="KW-1133">Transmembrane helix</keyword>
<evidence type="ECO:0000256" key="12">
    <source>
        <dbReference type="ARBA" id="ARBA00023136"/>
    </source>
</evidence>
<dbReference type="Pfam" id="PF02782">
    <property type="entry name" value="FGGY_C"/>
    <property type="match status" value="1"/>
</dbReference>
<dbReference type="GO" id="GO:0008324">
    <property type="term" value="F:monoatomic cation transmembrane transporter activity"/>
    <property type="evidence" value="ECO:0007669"/>
    <property type="project" value="InterPro"/>
</dbReference>
<sequence>MTGATQKREHAGHSHHHHHHDNTFLLSKNKNDAGVRITKIGLYVNLGMAVSKGFGGYVFNSQALIADAIHSLTDLVSDIMTLATVGWSLKPPTDRFPSGYGKVESLGSLGVSGILLAGGFFMGWTALLALCKQFFPEAAEIAEHWGLIPHHHHHGIEDMGPNINAIWLAAGSIVIKEWLYRATLKIAKERKSTVLASNAYHHRVDSLTAFVALLLIAGSNVLNNAKWLDPVGGLVISLMVVQAGWGNTKQALLELADVGVDQEMKDNVRKAAMSAVEGITTTSEPVNVRAIQGVKAGQNYLMDVEIGVSGAWTVEQTRHVENLIRERIGANVRGVKKVRVRFVANSAEAPDFLDEFIPGDPTATPNPASEGQHDHDHDHNHDHKHETTDTDARRRNCHRRLADMLLQKIIAVLTMSRHEFIRCPIISRKRTGAAAGTAGKIACDVACPSMWVLRQCIIVGSDLKLIHEAKVDFDADLSKYGIEKGVLTNPDEGEVFAPVALWLEAIDLVLQRLKEQGADFSKVQGISGAGMQHGTVFWSKDAETLLGSLDAGKTLLEQLESGAKGERKGAFSHPFSPNWQDASTQKQCDAFDATLQEPRNLALATGSSAHHRFSGPQILRFHDKYPEAYKATARISLVSSFLASIFLGKVAPIDISDVTGANLWDIKNGRWHEDLLALAAGGSEGVEDLRKKLGNVPEDGGSSFGTVSPYFSKRYGFPSSAQVIAFTGDNPSTILALPLRASDAIVSLGTSTTFLMSTPQYRPDPAYHFMNHPTTAGLYMFMLCYKNGGLAREHIRDAINKASGTSSDKSWDKFNETALTTPALGQAQPSDPMRLGLFFPRPEIVPNVKAGTWRFLSKDNQLSPIAPEAAQAKTEDKSWPVPQADARAILESQFLSLRLRSQSLVSPQGSLPAQPRRIYMVGGGAVNPAIAELAGQVLGGSDGVYKLEIGGNACALGAAYKAAWGVQRSSPQEKFEDFLEARWNEEGFVKKICEGYRKGVFEQYGDALKAFDEVEKVALREKGEEEGYEVWITRNSDPTVIWIWDEQPGCEFCKRDFGLA</sequence>
<keyword evidence="11" id="KW-0406">Ion transport</keyword>
<dbReference type="GO" id="GO:0030003">
    <property type="term" value="P:intracellular monoatomic cation homeostasis"/>
    <property type="evidence" value="ECO:0007669"/>
    <property type="project" value="UniProtKB-ARBA"/>
</dbReference>
<dbReference type="EC" id="2.7.1.17" evidence="4"/>
<dbReference type="PANTHER" id="PTHR10196:SF57">
    <property type="entry name" value="XYLULOSE KINASE"/>
    <property type="match status" value="1"/>
</dbReference>
<dbReference type="GO" id="GO:0098771">
    <property type="term" value="P:inorganic ion homeostasis"/>
    <property type="evidence" value="ECO:0007669"/>
    <property type="project" value="UniProtKB-ARBA"/>
</dbReference>
<evidence type="ECO:0000256" key="13">
    <source>
        <dbReference type="ARBA" id="ARBA00025184"/>
    </source>
</evidence>
<dbReference type="Pfam" id="PF00370">
    <property type="entry name" value="FGGY_N"/>
    <property type="match status" value="1"/>
</dbReference>
<feature type="domain" description="Carbohydrate kinase FGGY N-terminal" evidence="17">
    <location>
        <begin position="579"/>
        <end position="735"/>
    </location>
</feature>
<dbReference type="PANTHER" id="PTHR10196">
    <property type="entry name" value="SUGAR KINASE"/>
    <property type="match status" value="1"/>
</dbReference>
<comment type="similarity">
    <text evidence="2">Belongs to the cation diffusion facilitator (CDF) transporter (TC 2.A.4) family. SLC30A subfamily.</text>
</comment>
<evidence type="ECO:0000256" key="8">
    <source>
        <dbReference type="ARBA" id="ARBA00022692"/>
    </source>
</evidence>
<dbReference type="InterPro" id="IPR027469">
    <property type="entry name" value="Cation_efflux_TMD_sf"/>
</dbReference>
<dbReference type="InterPro" id="IPR043129">
    <property type="entry name" value="ATPase_NBD"/>
</dbReference>
<comment type="similarity">
    <text evidence="3">Belongs to the FGGY kinase family.</text>
</comment>
<dbReference type="GO" id="GO:0005829">
    <property type="term" value="C:cytosol"/>
    <property type="evidence" value="ECO:0007669"/>
    <property type="project" value="TreeGrafter"/>
</dbReference>
<dbReference type="GO" id="GO:0005739">
    <property type="term" value="C:mitochondrion"/>
    <property type="evidence" value="ECO:0007669"/>
    <property type="project" value="UniProtKB-ARBA"/>
</dbReference>
<comment type="subcellular location">
    <subcellularLocation>
        <location evidence="1">Membrane</location>
        <topology evidence="1">Multi-pass membrane protein</topology>
    </subcellularLocation>
</comment>
<dbReference type="Pfam" id="PF01545">
    <property type="entry name" value="Cation_efflux"/>
    <property type="match status" value="1"/>
</dbReference>
<feature type="compositionally biased region" description="Basic and acidic residues" evidence="15">
    <location>
        <begin position="371"/>
        <end position="394"/>
    </location>
</feature>
<dbReference type="GO" id="GO:0016020">
    <property type="term" value="C:membrane"/>
    <property type="evidence" value="ECO:0007669"/>
    <property type="project" value="UniProtKB-SubCell"/>
</dbReference>
<feature type="domain" description="Cation efflux protein transmembrane" evidence="18">
    <location>
        <begin position="40"/>
        <end position="255"/>
    </location>
</feature>
<dbReference type="Gene3D" id="3.30.420.40">
    <property type="match status" value="2"/>
</dbReference>
<dbReference type="AlphaFoldDB" id="A0A8H7B4N3"/>
<evidence type="ECO:0000256" key="16">
    <source>
        <dbReference type="SAM" id="Phobius"/>
    </source>
</evidence>
<dbReference type="NCBIfam" id="TIGR01297">
    <property type="entry name" value="CDF"/>
    <property type="match status" value="1"/>
</dbReference>
<evidence type="ECO:0000313" key="21">
    <source>
        <dbReference type="Proteomes" id="UP000596902"/>
    </source>
</evidence>
<evidence type="ECO:0000259" key="17">
    <source>
        <dbReference type="Pfam" id="PF00370"/>
    </source>
</evidence>
<dbReference type="GO" id="GO:0005997">
    <property type="term" value="P:xylulose metabolic process"/>
    <property type="evidence" value="ECO:0007669"/>
    <property type="project" value="TreeGrafter"/>
</dbReference>
<evidence type="ECO:0000313" key="20">
    <source>
        <dbReference type="EMBL" id="KAF7677398.1"/>
    </source>
</evidence>
<keyword evidence="6" id="KW-0119">Carbohydrate metabolism</keyword>
<dbReference type="GO" id="GO:0004856">
    <property type="term" value="F:D-xylulokinase activity"/>
    <property type="evidence" value="ECO:0007669"/>
    <property type="project" value="UniProtKB-EC"/>
</dbReference>
<dbReference type="Gene3D" id="3.30.70.1350">
    <property type="entry name" value="Cation efflux protein, cytoplasmic domain"/>
    <property type="match status" value="1"/>
</dbReference>
<dbReference type="InterPro" id="IPR042024">
    <property type="entry name" value="D-XK_euk"/>
</dbReference>
<dbReference type="FunFam" id="3.30.70.1350:FF:000010">
    <property type="entry name" value="Cation efflux family protein, putative"/>
    <property type="match status" value="1"/>
</dbReference>
<evidence type="ECO:0000256" key="14">
    <source>
        <dbReference type="ARBA" id="ARBA00048885"/>
    </source>
</evidence>
<reference evidence="20" key="1">
    <citation type="submission" date="2020-01" db="EMBL/GenBank/DDBJ databases">
        <authorList>
            <person name="Feng Z.H.Z."/>
        </authorList>
    </citation>
    <scope>NUCLEOTIDE SEQUENCE</scope>
    <source>
        <strain evidence="20">CBS107.38</strain>
    </source>
</reference>